<dbReference type="STRING" id="635013.TherJR_1105"/>
<dbReference type="InterPro" id="IPR018901">
    <property type="entry name" value="Spore_coat_CotE"/>
</dbReference>
<dbReference type="eggNOG" id="ENOG5031NH1">
    <property type="taxonomic scope" value="Bacteria"/>
</dbReference>
<evidence type="ECO:0000313" key="2">
    <source>
        <dbReference type="Proteomes" id="UP000002377"/>
    </source>
</evidence>
<dbReference type="Proteomes" id="UP000002377">
    <property type="component" value="Chromosome"/>
</dbReference>
<dbReference type="HOGENOM" id="CLU_1354069_0_0_9"/>
<dbReference type="RefSeq" id="WP_013119988.1">
    <property type="nucleotide sequence ID" value="NC_014152.1"/>
</dbReference>
<dbReference type="KEGG" id="tjr:TherJR_1105"/>
<dbReference type="AlphaFoldDB" id="D5XE98"/>
<accession>D5XE98</accession>
<proteinExistence type="predicted"/>
<dbReference type="Pfam" id="PF10628">
    <property type="entry name" value="CotE"/>
    <property type="match status" value="1"/>
</dbReference>
<dbReference type="EMBL" id="CP002028">
    <property type="protein sequence ID" value="ADG81969.1"/>
    <property type="molecule type" value="Genomic_DNA"/>
</dbReference>
<dbReference type="OrthoDB" id="2374983at2"/>
<protein>
    <submittedName>
        <fullName evidence="1">Uncharacterized protein</fullName>
    </submittedName>
</protein>
<name>D5XE98_THEPJ</name>
<reference evidence="1 2" key="1">
    <citation type="submission" date="2010-05" db="EMBL/GenBank/DDBJ databases">
        <title>Complete sequence of Thermincola sp. JR.</title>
        <authorList>
            <consortium name="US DOE Joint Genome Institute"/>
            <person name="Lucas S."/>
            <person name="Copeland A."/>
            <person name="Lapidus A."/>
            <person name="Cheng J.-F."/>
            <person name="Bruce D."/>
            <person name="Goodwin L."/>
            <person name="Pitluck S."/>
            <person name="Chertkov O."/>
            <person name="Detter J.C."/>
            <person name="Han C."/>
            <person name="Tapia R."/>
            <person name="Land M."/>
            <person name="Hauser L."/>
            <person name="Kyrpides N."/>
            <person name="Mikhailova N."/>
            <person name="Hazen T.C."/>
            <person name="Woyke T."/>
        </authorList>
    </citation>
    <scope>NUCLEOTIDE SEQUENCE [LARGE SCALE GENOMIC DNA]</scope>
    <source>
        <strain evidence="1 2">JR</strain>
    </source>
</reference>
<gene>
    <name evidence="1" type="ordered locus">TherJR_1105</name>
</gene>
<sequence length="202" mass="22713">MTNEPLMREIITKAVCGKGQIQQQNVVNIRVPEPGEVQILGHYVTNARLKSAVPLESVSARKMVKVEGQYDLHVWYAAGQDTHSVKKTIDYIETIPITTFGEEDFTDARARGEITSRPKCKKAYLTEDGQSKIIRLEIEQGLAVEVIGTTKLFVKTIDFLPQDPYLAGGIELVAPQINTFIQELYPDDICDLEDINEDDYIK</sequence>
<evidence type="ECO:0000313" key="1">
    <source>
        <dbReference type="EMBL" id="ADG81969.1"/>
    </source>
</evidence>
<organism evidence="1 2">
    <name type="scientific">Thermincola potens (strain JR)</name>
    <dbReference type="NCBI Taxonomy" id="635013"/>
    <lineage>
        <taxon>Bacteria</taxon>
        <taxon>Bacillati</taxon>
        <taxon>Bacillota</taxon>
        <taxon>Clostridia</taxon>
        <taxon>Eubacteriales</taxon>
        <taxon>Thermincolaceae</taxon>
        <taxon>Thermincola</taxon>
    </lineage>
</organism>
<keyword evidence="2" id="KW-1185">Reference proteome</keyword>